<organism evidence="1 2">
    <name type="scientific">Fomitopsis schrenkii</name>
    <name type="common">Brown rot fungus</name>
    <dbReference type="NCBI Taxonomy" id="2126942"/>
    <lineage>
        <taxon>Eukaryota</taxon>
        <taxon>Fungi</taxon>
        <taxon>Dikarya</taxon>
        <taxon>Basidiomycota</taxon>
        <taxon>Agaricomycotina</taxon>
        <taxon>Agaricomycetes</taxon>
        <taxon>Polyporales</taxon>
        <taxon>Fomitopsis</taxon>
    </lineage>
</organism>
<reference evidence="1 2" key="1">
    <citation type="journal article" date="2012" name="Science">
        <title>The Paleozoic origin of enzymatic lignin decomposition reconstructed from 31 fungal genomes.</title>
        <authorList>
            <person name="Floudas D."/>
            <person name="Binder M."/>
            <person name="Riley R."/>
            <person name="Barry K."/>
            <person name="Blanchette R.A."/>
            <person name="Henrissat B."/>
            <person name="Martinez A.T."/>
            <person name="Otillar R."/>
            <person name="Spatafora J.W."/>
            <person name="Yadav J.S."/>
            <person name="Aerts A."/>
            <person name="Benoit I."/>
            <person name="Boyd A."/>
            <person name="Carlson A."/>
            <person name="Copeland A."/>
            <person name="Coutinho P.M."/>
            <person name="de Vries R.P."/>
            <person name="Ferreira P."/>
            <person name="Findley K."/>
            <person name="Foster B."/>
            <person name="Gaskell J."/>
            <person name="Glotzer D."/>
            <person name="Gorecki P."/>
            <person name="Heitman J."/>
            <person name="Hesse C."/>
            <person name="Hori C."/>
            <person name="Igarashi K."/>
            <person name="Jurgens J.A."/>
            <person name="Kallen N."/>
            <person name="Kersten P."/>
            <person name="Kohler A."/>
            <person name="Kuees U."/>
            <person name="Kumar T.K.A."/>
            <person name="Kuo A."/>
            <person name="LaButti K."/>
            <person name="Larrondo L.F."/>
            <person name="Lindquist E."/>
            <person name="Ling A."/>
            <person name="Lombard V."/>
            <person name="Lucas S."/>
            <person name="Lundell T."/>
            <person name="Martin R."/>
            <person name="McLaughlin D.J."/>
            <person name="Morgenstern I."/>
            <person name="Morin E."/>
            <person name="Murat C."/>
            <person name="Nagy L.G."/>
            <person name="Nolan M."/>
            <person name="Ohm R.A."/>
            <person name="Patyshakuliyeva A."/>
            <person name="Rokas A."/>
            <person name="Ruiz-Duenas F.J."/>
            <person name="Sabat G."/>
            <person name="Salamov A."/>
            <person name="Samejima M."/>
            <person name="Schmutz J."/>
            <person name="Slot J.C."/>
            <person name="St John F."/>
            <person name="Stenlid J."/>
            <person name="Sun H."/>
            <person name="Sun S."/>
            <person name="Syed K."/>
            <person name="Tsang A."/>
            <person name="Wiebenga A."/>
            <person name="Young D."/>
            <person name="Pisabarro A."/>
            <person name="Eastwood D.C."/>
            <person name="Martin F."/>
            <person name="Cullen D."/>
            <person name="Grigoriev I.V."/>
            <person name="Hibbett D.S."/>
        </authorList>
    </citation>
    <scope>NUCLEOTIDE SEQUENCE</scope>
    <source>
        <strain evidence="2">FP-58527</strain>
    </source>
</reference>
<dbReference type="EMBL" id="KE504184">
    <property type="protein sequence ID" value="EPS96788.1"/>
    <property type="molecule type" value="Genomic_DNA"/>
</dbReference>
<feature type="non-terminal residue" evidence="1">
    <location>
        <position position="83"/>
    </location>
</feature>
<sequence length="83" mass="9284">ATSAKDVWDKLLERYEGRGKQTIAYLISELFRATLSDESDLEPQLNAMRQKATTLRTLGQTLDDALVAIAIIISLPESYSVLR</sequence>
<accession>S8E0B2</accession>
<gene>
    <name evidence="1" type="ORF">FOMPIDRAFT_1084998</name>
</gene>
<dbReference type="AlphaFoldDB" id="S8E0B2"/>
<dbReference type="InParanoid" id="S8E0B2"/>
<name>S8E0B2_FOMSC</name>
<evidence type="ECO:0000313" key="2">
    <source>
        <dbReference type="Proteomes" id="UP000015241"/>
    </source>
</evidence>
<proteinExistence type="predicted"/>
<dbReference type="OrthoDB" id="2783063at2759"/>
<evidence type="ECO:0000313" key="1">
    <source>
        <dbReference type="EMBL" id="EPS96788.1"/>
    </source>
</evidence>
<keyword evidence="2" id="KW-1185">Reference proteome</keyword>
<dbReference type="HOGENOM" id="CLU_2580208_0_0_1"/>
<feature type="non-terminal residue" evidence="1">
    <location>
        <position position="1"/>
    </location>
</feature>
<protein>
    <submittedName>
        <fullName evidence="1">Uncharacterized protein</fullName>
    </submittedName>
</protein>
<dbReference type="Pfam" id="PF14223">
    <property type="entry name" value="Retrotran_gag_2"/>
    <property type="match status" value="1"/>
</dbReference>
<dbReference type="Proteomes" id="UP000015241">
    <property type="component" value="Unassembled WGS sequence"/>
</dbReference>